<proteinExistence type="predicted"/>
<gene>
    <name evidence="1" type="ORF">GUJ93_ZPchr0004g39393</name>
</gene>
<keyword evidence="2" id="KW-1185">Reference proteome</keyword>
<evidence type="ECO:0000313" key="1">
    <source>
        <dbReference type="EMBL" id="KAG8065803.1"/>
    </source>
</evidence>
<reference evidence="1" key="1">
    <citation type="journal article" date="2021" name="bioRxiv">
        <title>Whole Genome Assembly and Annotation of Northern Wild Rice, Zizania palustris L., Supports a Whole Genome Duplication in the Zizania Genus.</title>
        <authorList>
            <person name="Haas M."/>
            <person name="Kono T."/>
            <person name="Macchietto M."/>
            <person name="Millas R."/>
            <person name="McGilp L."/>
            <person name="Shao M."/>
            <person name="Duquette J."/>
            <person name="Hirsch C.N."/>
            <person name="Kimball J."/>
        </authorList>
    </citation>
    <scope>NUCLEOTIDE SEQUENCE</scope>
    <source>
        <tissue evidence="1">Fresh leaf tissue</tissue>
    </source>
</reference>
<comment type="caution">
    <text evidence="1">The sequence shown here is derived from an EMBL/GenBank/DDBJ whole genome shotgun (WGS) entry which is preliminary data.</text>
</comment>
<dbReference type="Proteomes" id="UP000729402">
    <property type="component" value="Unassembled WGS sequence"/>
</dbReference>
<protein>
    <recommendedName>
        <fullName evidence="3">DUF4283 domain-containing protein</fullName>
    </recommendedName>
</protein>
<name>A0A8J5S6U4_ZIZPA</name>
<dbReference type="EMBL" id="JAAALK010000285">
    <property type="protein sequence ID" value="KAG8065803.1"/>
    <property type="molecule type" value="Genomic_DNA"/>
</dbReference>
<dbReference type="AlphaFoldDB" id="A0A8J5S6U4"/>
<accession>A0A8J5S6U4</accession>
<sequence length="172" mass="19662">MRLEEISNFEEFTLKGTNARVKVRPWTQEALAGGKLHVVWIRVKGLPDSMKNYHALCEVGSNVGVVLDIDMEAVRVKDVIRVKIGMLNTFAFPLSLVLTTPNMLLYNVTYELHEVVEVGWLQGKDKGKGVLEIMIQSTWALMKSFLLRRETGEMLIMGREVKGLNHLWILYF</sequence>
<evidence type="ECO:0008006" key="3">
    <source>
        <dbReference type="Google" id="ProtNLM"/>
    </source>
</evidence>
<dbReference type="OrthoDB" id="671874at2759"/>
<reference evidence="1" key="2">
    <citation type="submission" date="2021-02" db="EMBL/GenBank/DDBJ databases">
        <authorList>
            <person name="Kimball J.A."/>
            <person name="Haas M.W."/>
            <person name="Macchietto M."/>
            <person name="Kono T."/>
            <person name="Duquette J."/>
            <person name="Shao M."/>
        </authorList>
    </citation>
    <scope>NUCLEOTIDE SEQUENCE</scope>
    <source>
        <tissue evidence="1">Fresh leaf tissue</tissue>
    </source>
</reference>
<dbReference type="PANTHER" id="PTHR33170">
    <property type="entry name" value="DUF4283 DOMAIN-CONTAINING PROTEIN-RELATED"/>
    <property type="match status" value="1"/>
</dbReference>
<dbReference type="PANTHER" id="PTHR33170:SF34">
    <property type="entry name" value="OS05G0102200 PROTEIN"/>
    <property type="match status" value="1"/>
</dbReference>
<evidence type="ECO:0000313" key="2">
    <source>
        <dbReference type="Proteomes" id="UP000729402"/>
    </source>
</evidence>
<organism evidence="1 2">
    <name type="scientific">Zizania palustris</name>
    <name type="common">Northern wild rice</name>
    <dbReference type="NCBI Taxonomy" id="103762"/>
    <lineage>
        <taxon>Eukaryota</taxon>
        <taxon>Viridiplantae</taxon>
        <taxon>Streptophyta</taxon>
        <taxon>Embryophyta</taxon>
        <taxon>Tracheophyta</taxon>
        <taxon>Spermatophyta</taxon>
        <taxon>Magnoliopsida</taxon>
        <taxon>Liliopsida</taxon>
        <taxon>Poales</taxon>
        <taxon>Poaceae</taxon>
        <taxon>BOP clade</taxon>
        <taxon>Oryzoideae</taxon>
        <taxon>Oryzeae</taxon>
        <taxon>Zizaniinae</taxon>
        <taxon>Zizania</taxon>
    </lineage>
</organism>